<name>Q736K2_BACC1</name>
<dbReference type="Proteomes" id="UP000002527">
    <property type="component" value="Chromosome"/>
</dbReference>
<organism evidence="1 2">
    <name type="scientific">Bacillus cereus (strain ATCC 10987 / NRS 248)</name>
    <dbReference type="NCBI Taxonomy" id="222523"/>
    <lineage>
        <taxon>Bacteria</taxon>
        <taxon>Bacillati</taxon>
        <taxon>Bacillota</taxon>
        <taxon>Bacilli</taxon>
        <taxon>Bacillales</taxon>
        <taxon>Bacillaceae</taxon>
        <taxon>Bacillus</taxon>
        <taxon>Bacillus cereus group</taxon>
    </lineage>
</organism>
<dbReference type="HOGENOM" id="CLU_3040081_0_0_9"/>
<accession>Q736K2</accession>
<proteinExistence type="predicted"/>
<gene>
    <name evidence="1" type="ordered locus">BCE_2899</name>
</gene>
<dbReference type="EMBL" id="AE017194">
    <property type="protein sequence ID" value="AAS41810.1"/>
    <property type="molecule type" value="Genomic_DNA"/>
</dbReference>
<dbReference type="KEGG" id="bca:BCE_2899"/>
<evidence type="ECO:0000313" key="2">
    <source>
        <dbReference type="Proteomes" id="UP000002527"/>
    </source>
</evidence>
<sequence length="54" mass="6390">MIESLSNEKANMILQELQVECESLFEFQIQKVIPIHRGWLNLKWKLETDVGNFV</sequence>
<evidence type="ECO:0000313" key="1">
    <source>
        <dbReference type="EMBL" id="AAS41810.1"/>
    </source>
</evidence>
<dbReference type="Gene3D" id="3.30.200.20">
    <property type="entry name" value="Phosphorylase Kinase, domain 1"/>
    <property type="match status" value="1"/>
</dbReference>
<protein>
    <submittedName>
        <fullName evidence="1">Uncharacterized protein</fullName>
    </submittedName>
</protein>
<reference evidence="1 2" key="1">
    <citation type="journal article" date="2004" name="Nucleic Acids Res.">
        <title>The genome sequence of Bacillus cereus ATCC 10987 reveals metabolic adaptations and a large plasmid related to Bacillus anthracis pXO1.</title>
        <authorList>
            <person name="Rasko D.A."/>
            <person name="Ravel J."/>
            <person name="Okstad O.A."/>
            <person name="Helgason E."/>
            <person name="Cer R.Z."/>
            <person name="Jiang L."/>
            <person name="Shores K.A."/>
            <person name="Fouts D.E."/>
            <person name="Tourasse N.J."/>
            <person name="Angiuoli S.V."/>
            <person name="Kolonay J."/>
            <person name="Nelson W.C."/>
            <person name="Kolsto A.-B."/>
            <person name="Fraser C.M."/>
            <person name="Read T.D."/>
        </authorList>
    </citation>
    <scope>NUCLEOTIDE SEQUENCE [LARGE SCALE GENOMIC DNA]</scope>
    <source>
        <strain evidence="2">ATCC 10987 / NRS 248</strain>
    </source>
</reference>
<dbReference type="AlphaFoldDB" id="Q736K2"/>